<dbReference type="EMBL" id="JAGMVS010000075">
    <property type="protein sequence ID" value="MCM2438058.1"/>
    <property type="molecule type" value="Genomic_DNA"/>
</dbReference>
<dbReference type="InterPro" id="IPR053154">
    <property type="entry name" value="c-di-AMP_regulator"/>
</dbReference>
<feature type="transmembrane region" description="Helical" evidence="2">
    <location>
        <begin position="12"/>
        <end position="29"/>
    </location>
</feature>
<feature type="compositionally biased region" description="Low complexity" evidence="1">
    <location>
        <begin position="345"/>
        <end position="355"/>
    </location>
</feature>
<protein>
    <recommendedName>
        <fullName evidence="5">YbbR-like domain-containing protein</fullName>
    </recommendedName>
</protein>
<name>A0ABT0VJP9_9LACO</name>
<proteinExistence type="predicted"/>
<dbReference type="Proteomes" id="UP001057481">
    <property type="component" value="Unassembled WGS sequence"/>
</dbReference>
<feature type="compositionally biased region" description="Polar residues" evidence="1">
    <location>
        <begin position="319"/>
        <end position="344"/>
    </location>
</feature>
<dbReference type="Gene3D" id="2.170.120.40">
    <property type="entry name" value="YbbR-like domain"/>
    <property type="match status" value="2"/>
</dbReference>
<dbReference type="PANTHER" id="PTHR37804:SF1">
    <property type="entry name" value="CDAA REGULATORY PROTEIN CDAR"/>
    <property type="match status" value="1"/>
</dbReference>
<reference evidence="3" key="1">
    <citation type="submission" date="2021-04" db="EMBL/GenBank/DDBJ databases">
        <title>Taxonomic assessment of Weissella genus.</title>
        <authorList>
            <person name="Fanelli F."/>
            <person name="Chieffi D."/>
            <person name="Dell'Aquila A."/>
            <person name="Gyu-Sung C."/>
            <person name="Franz C.M.A.P."/>
            <person name="Fusco V."/>
        </authorList>
    </citation>
    <scope>NUCLEOTIDE SEQUENCE</scope>
    <source>
        <strain evidence="3">LMG 25373</strain>
    </source>
</reference>
<comment type="caution">
    <text evidence="3">The sequence shown here is derived from an EMBL/GenBank/DDBJ whole genome shotgun (WGS) entry which is preliminary data.</text>
</comment>
<keyword evidence="2" id="KW-0472">Membrane</keyword>
<keyword evidence="2" id="KW-0812">Transmembrane</keyword>
<evidence type="ECO:0000256" key="1">
    <source>
        <dbReference type="SAM" id="MobiDB-lite"/>
    </source>
</evidence>
<dbReference type="RefSeq" id="WP_205143966.1">
    <property type="nucleotide sequence ID" value="NZ_JAFBDN010000015.1"/>
</dbReference>
<evidence type="ECO:0008006" key="5">
    <source>
        <dbReference type="Google" id="ProtNLM"/>
    </source>
</evidence>
<evidence type="ECO:0000256" key="2">
    <source>
        <dbReference type="SAM" id="Phobius"/>
    </source>
</evidence>
<evidence type="ECO:0000313" key="3">
    <source>
        <dbReference type="EMBL" id="MCM2438058.1"/>
    </source>
</evidence>
<dbReference type="Gene3D" id="2.170.120.30">
    <property type="match status" value="1"/>
</dbReference>
<gene>
    <name evidence="3" type="ORF">KAK10_09125</name>
</gene>
<dbReference type="PANTHER" id="PTHR37804">
    <property type="entry name" value="CDAA REGULATORY PROTEIN CDAR"/>
    <property type="match status" value="1"/>
</dbReference>
<dbReference type="InterPro" id="IPR012505">
    <property type="entry name" value="YbbR"/>
</dbReference>
<accession>A0ABT0VJP9</accession>
<organism evidence="3 4">
    <name type="scientific">Periweissella beninensis</name>
    <dbReference type="NCBI Taxonomy" id="504936"/>
    <lineage>
        <taxon>Bacteria</taxon>
        <taxon>Bacillati</taxon>
        <taxon>Bacillota</taxon>
        <taxon>Bacilli</taxon>
        <taxon>Lactobacillales</taxon>
        <taxon>Lactobacillaceae</taxon>
        <taxon>Periweissella</taxon>
    </lineage>
</organism>
<keyword evidence="2" id="KW-1133">Transmembrane helix</keyword>
<feature type="region of interest" description="Disordered" evidence="1">
    <location>
        <begin position="317"/>
        <end position="355"/>
    </location>
</feature>
<sequence length="355" mass="38040">MKIVKFLKAQGIYLVISLIFAIALFIYVGNSNQATQQAKDNQSSGTFTTLTSQRKVKVTMPLQVNVDTSKYFVTGAPSTVTVQLTGSSALVTAVANTKNFEISANLKNLSLGKHRVQLKVSGLDKTVAAKVIPSKINVEIAQRASKIFNVNVNYNKESIASGYEVTQTNSSVQNVQVTGAKDQVDQVTQIIAPLNLNVDTRRSVQQQVKLEAINANGKLLDVVLSPQTTQVNLNIKAGQGQKTVPVVLKAQGKDNGDYELTANVNEVVLSGQQTTLNKIKNIQTTVDVDGITKTTVKTIKIDSLEGISKISPRKLKVTITPSGKNGDTSQTSKATSTKDTAVVNSRTSSSSSTDK</sequence>
<keyword evidence="4" id="KW-1185">Reference proteome</keyword>
<dbReference type="Pfam" id="PF07949">
    <property type="entry name" value="YbbR"/>
    <property type="match status" value="3"/>
</dbReference>
<evidence type="ECO:0000313" key="4">
    <source>
        <dbReference type="Proteomes" id="UP001057481"/>
    </source>
</evidence>